<protein>
    <submittedName>
        <fullName evidence="6">NADH-quinone oxidoreductase subunit K</fullName>
        <ecNumber evidence="6">1.6.5.11</ecNumber>
    </submittedName>
</protein>
<proteinExistence type="predicted"/>
<dbReference type="GO" id="GO:0016020">
    <property type="term" value="C:membrane"/>
    <property type="evidence" value="ECO:0007669"/>
    <property type="project" value="UniProtKB-SubCell"/>
</dbReference>
<feature type="transmembrane region" description="Helical" evidence="5">
    <location>
        <begin position="32"/>
        <end position="50"/>
    </location>
</feature>
<dbReference type="InterPro" id="IPR039428">
    <property type="entry name" value="NUOK/Mnh_C1-like"/>
</dbReference>
<organism evidence="6 7">
    <name type="scientific">Dietzia cinnamea</name>
    <dbReference type="NCBI Taxonomy" id="321318"/>
    <lineage>
        <taxon>Bacteria</taxon>
        <taxon>Bacillati</taxon>
        <taxon>Actinomycetota</taxon>
        <taxon>Actinomycetes</taxon>
        <taxon>Mycobacteriales</taxon>
        <taxon>Dietziaceae</taxon>
        <taxon>Dietzia</taxon>
    </lineage>
</organism>
<gene>
    <name evidence="6" type="ORF">M3D93_06815</name>
</gene>
<dbReference type="Proteomes" id="UP001206890">
    <property type="component" value="Unassembled WGS sequence"/>
</dbReference>
<evidence type="ECO:0000256" key="4">
    <source>
        <dbReference type="ARBA" id="ARBA00023136"/>
    </source>
</evidence>
<evidence type="ECO:0000256" key="5">
    <source>
        <dbReference type="SAM" id="Phobius"/>
    </source>
</evidence>
<dbReference type="EMBL" id="JALXTC010000023">
    <property type="protein sequence ID" value="MCT2117465.1"/>
    <property type="molecule type" value="Genomic_DNA"/>
</dbReference>
<accession>A0AAW5Q8V2</accession>
<keyword evidence="3 5" id="KW-1133">Transmembrane helix</keyword>
<sequence length="107" mass="10812">MTTLAWYTAVGAALLALGLVTMLVAADRFRRLVALNVAAAGSLVILLAVAGRDPAPDPVLHALALTGIVITVAFTGFGVVLARRIDEAESADDDRAGSGTRLGGGPS</sequence>
<evidence type="ECO:0000256" key="1">
    <source>
        <dbReference type="ARBA" id="ARBA00004141"/>
    </source>
</evidence>
<reference evidence="6" key="1">
    <citation type="submission" date="2022-04" db="EMBL/GenBank/DDBJ databases">
        <title>Human microbiome associated bacterial genomes.</title>
        <authorList>
            <person name="Sandstrom S."/>
            <person name="Salamzade R."/>
            <person name="Kalan L.R."/>
        </authorList>
    </citation>
    <scope>NUCLEOTIDE SEQUENCE</scope>
    <source>
        <strain evidence="6">P3-SID1762</strain>
    </source>
</reference>
<comment type="caution">
    <text evidence="6">The sequence shown here is derived from an EMBL/GenBank/DDBJ whole genome shotgun (WGS) entry which is preliminary data.</text>
</comment>
<evidence type="ECO:0000256" key="3">
    <source>
        <dbReference type="ARBA" id="ARBA00022989"/>
    </source>
</evidence>
<keyword evidence="6" id="KW-0560">Oxidoreductase</keyword>
<evidence type="ECO:0000313" key="7">
    <source>
        <dbReference type="Proteomes" id="UP001206890"/>
    </source>
</evidence>
<dbReference type="Pfam" id="PF00420">
    <property type="entry name" value="Oxidored_q2"/>
    <property type="match status" value="1"/>
</dbReference>
<name>A0AAW5Q8V2_9ACTN</name>
<feature type="transmembrane region" description="Helical" evidence="5">
    <location>
        <begin position="62"/>
        <end position="82"/>
    </location>
</feature>
<feature type="transmembrane region" description="Helical" evidence="5">
    <location>
        <begin position="6"/>
        <end position="25"/>
    </location>
</feature>
<keyword evidence="4 5" id="KW-0472">Membrane</keyword>
<keyword evidence="2 5" id="KW-0812">Transmembrane</keyword>
<comment type="subcellular location">
    <subcellularLocation>
        <location evidence="1">Membrane</location>
        <topology evidence="1">Multi-pass membrane protein</topology>
    </subcellularLocation>
</comment>
<evidence type="ECO:0000256" key="2">
    <source>
        <dbReference type="ARBA" id="ARBA00022692"/>
    </source>
</evidence>
<dbReference type="EC" id="1.6.5.11" evidence="6"/>
<evidence type="ECO:0000313" key="6">
    <source>
        <dbReference type="EMBL" id="MCT2117465.1"/>
    </source>
</evidence>
<dbReference type="Gene3D" id="1.10.287.3510">
    <property type="match status" value="1"/>
</dbReference>
<dbReference type="AlphaFoldDB" id="A0AAW5Q8V2"/>
<dbReference type="RefSeq" id="WP_061914119.1">
    <property type="nucleotide sequence ID" value="NZ_JAFFGT010000013.1"/>
</dbReference>
<dbReference type="GO" id="GO:0016491">
    <property type="term" value="F:oxidoreductase activity"/>
    <property type="evidence" value="ECO:0007669"/>
    <property type="project" value="UniProtKB-KW"/>
</dbReference>